<evidence type="ECO:0000256" key="2">
    <source>
        <dbReference type="ARBA" id="ARBA00022723"/>
    </source>
</evidence>
<dbReference type="SUPFAM" id="SSF57667">
    <property type="entry name" value="beta-beta-alpha zinc fingers"/>
    <property type="match status" value="1"/>
</dbReference>
<feature type="region of interest" description="Disordered" evidence="9">
    <location>
        <begin position="1"/>
        <end position="21"/>
    </location>
</feature>
<dbReference type="InterPro" id="IPR052035">
    <property type="entry name" value="ZnF_BED_domain_contain"/>
</dbReference>
<dbReference type="GO" id="GO:0009791">
    <property type="term" value="P:post-embryonic development"/>
    <property type="evidence" value="ECO:0007669"/>
    <property type="project" value="UniProtKB-ARBA"/>
</dbReference>
<dbReference type="GO" id="GO:0003677">
    <property type="term" value="F:DNA binding"/>
    <property type="evidence" value="ECO:0007669"/>
    <property type="project" value="InterPro"/>
</dbReference>
<keyword evidence="5" id="KW-0805">Transcription regulation</keyword>
<comment type="subcellular location">
    <subcellularLocation>
        <location evidence="1">Nucleus</location>
    </subcellularLocation>
</comment>
<dbReference type="InterPro" id="IPR003656">
    <property type="entry name" value="Znf_BED"/>
</dbReference>
<gene>
    <name evidence="11" type="ORF">EOD39_0606</name>
</gene>
<evidence type="ECO:0000256" key="3">
    <source>
        <dbReference type="ARBA" id="ARBA00022771"/>
    </source>
</evidence>
<evidence type="ECO:0000259" key="10">
    <source>
        <dbReference type="PROSITE" id="PS50808"/>
    </source>
</evidence>
<dbReference type="GO" id="GO:0005634">
    <property type="term" value="C:nucleus"/>
    <property type="evidence" value="ECO:0007669"/>
    <property type="project" value="UniProtKB-SubCell"/>
</dbReference>
<keyword evidence="2" id="KW-0479">Metal-binding</keyword>
<dbReference type="SMART" id="SM00614">
    <property type="entry name" value="ZnF_BED"/>
    <property type="match status" value="1"/>
</dbReference>
<evidence type="ECO:0000256" key="7">
    <source>
        <dbReference type="ARBA" id="ARBA00023242"/>
    </source>
</evidence>
<organism evidence="11 12">
    <name type="scientific">Acipenser ruthenus</name>
    <name type="common">Sterlet sturgeon</name>
    <dbReference type="NCBI Taxonomy" id="7906"/>
    <lineage>
        <taxon>Eukaryota</taxon>
        <taxon>Metazoa</taxon>
        <taxon>Chordata</taxon>
        <taxon>Craniata</taxon>
        <taxon>Vertebrata</taxon>
        <taxon>Euteleostomi</taxon>
        <taxon>Actinopterygii</taxon>
        <taxon>Chondrostei</taxon>
        <taxon>Acipenseriformes</taxon>
        <taxon>Acipenseridae</taxon>
        <taxon>Acipenser</taxon>
    </lineage>
</organism>
<keyword evidence="12" id="KW-1185">Reference proteome</keyword>
<evidence type="ECO:0000313" key="11">
    <source>
        <dbReference type="EMBL" id="RXM28255.1"/>
    </source>
</evidence>
<dbReference type="InterPro" id="IPR012337">
    <property type="entry name" value="RNaseH-like_sf"/>
</dbReference>
<feature type="domain" description="BED-type" evidence="10">
    <location>
        <begin position="23"/>
        <end position="80"/>
    </location>
</feature>
<dbReference type="Gene3D" id="1.10.10.1070">
    <property type="entry name" value="Zinc finger, BED domain-containing"/>
    <property type="match status" value="1"/>
</dbReference>
<keyword evidence="4" id="KW-0862">Zinc</keyword>
<dbReference type="Pfam" id="PF02892">
    <property type="entry name" value="zf-BED"/>
    <property type="match status" value="1"/>
</dbReference>
<keyword evidence="6" id="KW-0804">Transcription</keyword>
<accession>A0A444TZA4</accession>
<dbReference type="SUPFAM" id="SSF140996">
    <property type="entry name" value="Hermes dimerisation domain"/>
    <property type="match status" value="1"/>
</dbReference>
<evidence type="ECO:0000256" key="4">
    <source>
        <dbReference type="ARBA" id="ARBA00022833"/>
    </source>
</evidence>
<dbReference type="PROSITE" id="PS50808">
    <property type="entry name" value="ZF_BED"/>
    <property type="match status" value="1"/>
</dbReference>
<dbReference type="EMBL" id="SCEB01215691">
    <property type="protein sequence ID" value="RXM28255.1"/>
    <property type="molecule type" value="Genomic_DNA"/>
</dbReference>
<evidence type="ECO:0000256" key="6">
    <source>
        <dbReference type="ARBA" id="ARBA00023163"/>
    </source>
</evidence>
<dbReference type="Proteomes" id="UP000289886">
    <property type="component" value="Unassembled WGS sequence"/>
</dbReference>
<dbReference type="SUPFAM" id="SSF53098">
    <property type="entry name" value="Ribonuclease H-like"/>
    <property type="match status" value="1"/>
</dbReference>
<reference evidence="11 12" key="1">
    <citation type="submission" date="2019-01" db="EMBL/GenBank/DDBJ databases">
        <title>Draft Genome and Complete Hox-Cluster Characterization of the Sterlet Sturgeon (Acipenser ruthenus).</title>
        <authorList>
            <person name="Wei Q."/>
        </authorList>
    </citation>
    <scope>NUCLEOTIDE SEQUENCE [LARGE SCALE GENOMIC DNA]</scope>
    <source>
        <strain evidence="11">WHYD16114868_AA</strain>
        <tissue evidence="11">Blood</tissue>
    </source>
</reference>
<evidence type="ECO:0000256" key="1">
    <source>
        <dbReference type="ARBA" id="ARBA00004123"/>
    </source>
</evidence>
<dbReference type="InterPro" id="IPR036236">
    <property type="entry name" value="Znf_C2H2_sf"/>
</dbReference>
<comment type="caution">
    <text evidence="11">The sequence shown here is derived from an EMBL/GenBank/DDBJ whole genome shotgun (WGS) entry which is preliminary data.</text>
</comment>
<sequence>MSDKSDNMAGKSAPERSIVTPPSMKSKYWRHFRFWTIGGQIENKKNVVCKLCKRELPYNSNTTNMRSHLEKHHPLECSEIHGKEEGSETAGPSCPKQPRMTAFFQQTSAAALPGQQSEAITKSLVKFICKDMRPISIVEGDGFREFCSEMESRYQIPSRTTISKNIIKLYDTTRANVKQILHDCKDIALTTGGWTSLATDAYVTVTAHCITDSWELQDFVLQTKELRGSHTAENVAECISEILDDFNIRESVTAVTTDNALNYVNAVERYLNLINIPCVAHTINLAVRKGLNTGPIERTLTRLKSSAAHFNRSPTDKCLLEDKQKLLGLKNDNLINDCVTRWNSTYDMICRASEQQAAVAAVIFEKKLSHLELTTNEWMVVENIRETLKPFKTATAALSTDKYPTASAVLPLQHILINQVKLIAASEIPVIKEMKNKIYSDLSLRYDKEERQSTFMLLNKTSFFDPRFHRLIHLSEQEKRQVQEEIQTEVIQRFVNETDLVNEHGSSENKEASRKTALSAMGDLFGDTYTCGKEETKNCEIQLMQEMACYVKETPLSADSNPLEWWKNQA</sequence>
<protein>
    <submittedName>
        <fullName evidence="11">Zinc finger BED domain-containing protein 1</fullName>
    </submittedName>
</protein>
<keyword evidence="3 8" id="KW-0863">Zinc-finger</keyword>
<evidence type="ECO:0000256" key="9">
    <source>
        <dbReference type="SAM" id="MobiDB-lite"/>
    </source>
</evidence>
<dbReference type="PANTHER" id="PTHR46481">
    <property type="entry name" value="ZINC FINGER BED DOMAIN-CONTAINING PROTEIN 4"/>
    <property type="match status" value="1"/>
</dbReference>
<name>A0A444TZA4_ACIRT</name>
<dbReference type="AlphaFoldDB" id="A0A444TZA4"/>
<evidence type="ECO:0000256" key="8">
    <source>
        <dbReference type="PROSITE-ProRule" id="PRU00027"/>
    </source>
</evidence>
<keyword evidence="7" id="KW-0539">Nucleus</keyword>
<evidence type="ECO:0000256" key="5">
    <source>
        <dbReference type="ARBA" id="ARBA00023015"/>
    </source>
</evidence>
<dbReference type="GO" id="GO:0008270">
    <property type="term" value="F:zinc ion binding"/>
    <property type="evidence" value="ECO:0007669"/>
    <property type="project" value="UniProtKB-KW"/>
</dbReference>
<evidence type="ECO:0000313" key="12">
    <source>
        <dbReference type="Proteomes" id="UP000289886"/>
    </source>
</evidence>
<dbReference type="PANTHER" id="PTHR46481:SF10">
    <property type="entry name" value="ZINC FINGER BED DOMAIN-CONTAINING PROTEIN 39"/>
    <property type="match status" value="1"/>
</dbReference>
<proteinExistence type="predicted"/>